<evidence type="ECO:0000313" key="9">
    <source>
        <dbReference type="EMBL" id="MBC2666716.1"/>
    </source>
</evidence>
<keyword evidence="2" id="KW-0813">Transport</keyword>
<dbReference type="GO" id="GO:0015212">
    <property type="term" value="F:cytidine transmembrane transporter activity"/>
    <property type="evidence" value="ECO:0007669"/>
    <property type="project" value="TreeGrafter"/>
</dbReference>
<dbReference type="InterPro" id="IPR020846">
    <property type="entry name" value="MFS_dom"/>
</dbReference>
<keyword evidence="6 7" id="KW-0472">Membrane</keyword>
<dbReference type="Proteomes" id="UP000566813">
    <property type="component" value="Unassembled WGS sequence"/>
</dbReference>
<dbReference type="PROSITE" id="PS50850">
    <property type="entry name" value="MFS"/>
    <property type="match status" value="1"/>
</dbReference>
<evidence type="ECO:0000259" key="8">
    <source>
        <dbReference type="PROSITE" id="PS50850"/>
    </source>
</evidence>
<dbReference type="GO" id="GO:0005886">
    <property type="term" value="C:plasma membrane"/>
    <property type="evidence" value="ECO:0007669"/>
    <property type="project" value="UniProtKB-SubCell"/>
</dbReference>
<feature type="domain" description="Major facilitator superfamily (MFS) profile" evidence="8">
    <location>
        <begin position="1"/>
        <end position="116"/>
    </location>
</feature>
<sequence>MVEVGYAIAGVALHGICNDSFIIIAAMYIARVAPADLQAQAQGWLTLMLSGFGQAIGSGIAGAIFAARVLPRGELGAAAWAPLWIVPIGLALVTALVWATLFRPVAQHPGGSPPTH</sequence>
<dbReference type="PANTHER" id="PTHR23522">
    <property type="entry name" value="BLL5896 PROTEIN"/>
    <property type="match status" value="1"/>
</dbReference>
<evidence type="ECO:0000256" key="5">
    <source>
        <dbReference type="ARBA" id="ARBA00022989"/>
    </source>
</evidence>
<dbReference type="InterPro" id="IPR004740">
    <property type="entry name" value="Nuc_H_symport"/>
</dbReference>
<dbReference type="PANTHER" id="PTHR23522:SF4">
    <property type="entry name" value="NUCLEOSIDE PERMEASE NUPG-RELATED"/>
    <property type="match status" value="1"/>
</dbReference>
<feature type="transmembrane region" description="Helical" evidence="7">
    <location>
        <begin position="42"/>
        <end position="67"/>
    </location>
</feature>
<dbReference type="AlphaFoldDB" id="A0A7X1KMK0"/>
<feature type="transmembrane region" description="Helical" evidence="7">
    <location>
        <begin position="79"/>
        <end position="102"/>
    </location>
</feature>
<keyword evidence="4 7" id="KW-0812">Transmembrane</keyword>
<dbReference type="GO" id="GO:0015213">
    <property type="term" value="F:uridine transmembrane transporter activity"/>
    <property type="evidence" value="ECO:0007669"/>
    <property type="project" value="TreeGrafter"/>
</dbReference>
<organism evidence="9 10">
    <name type="scientific">Novosphingobium flavum</name>
    <dbReference type="NCBI Taxonomy" id="1778672"/>
    <lineage>
        <taxon>Bacteria</taxon>
        <taxon>Pseudomonadati</taxon>
        <taxon>Pseudomonadota</taxon>
        <taxon>Alphaproteobacteria</taxon>
        <taxon>Sphingomonadales</taxon>
        <taxon>Sphingomonadaceae</taxon>
        <taxon>Novosphingobium</taxon>
    </lineage>
</organism>
<protein>
    <submittedName>
        <fullName evidence="9">MFS transporter</fullName>
    </submittedName>
</protein>
<feature type="transmembrane region" description="Helical" evidence="7">
    <location>
        <begin position="6"/>
        <end position="30"/>
    </location>
</feature>
<evidence type="ECO:0000256" key="7">
    <source>
        <dbReference type="SAM" id="Phobius"/>
    </source>
</evidence>
<evidence type="ECO:0000256" key="3">
    <source>
        <dbReference type="ARBA" id="ARBA00022475"/>
    </source>
</evidence>
<dbReference type="EMBL" id="JACLAW010000011">
    <property type="protein sequence ID" value="MBC2666716.1"/>
    <property type="molecule type" value="Genomic_DNA"/>
</dbReference>
<proteinExistence type="predicted"/>
<evidence type="ECO:0000256" key="6">
    <source>
        <dbReference type="ARBA" id="ARBA00023136"/>
    </source>
</evidence>
<evidence type="ECO:0000256" key="2">
    <source>
        <dbReference type="ARBA" id="ARBA00022448"/>
    </source>
</evidence>
<dbReference type="InterPro" id="IPR036259">
    <property type="entry name" value="MFS_trans_sf"/>
</dbReference>
<keyword evidence="3" id="KW-1003">Cell membrane</keyword>
<dbReference type="RefSeq" id="WP_185665011.1">
    <property type="nucleotide sequence ID" value="NZ_JACLAW010000011.1"/>
</dbReference>
<accession>A0A7X1KMK0</accession>
<dbReference type="SUPFAM" id="SSF103473">
    <property type="entry name" value="MFS general substrate transporter"/>
    <property type="match status" value="1"/>
</dbReference>
<gene>
    <name evidence="9" type="ORF">H7F51_14435</name>
</gene>
<comment type="caution">
    <text evidence="9">The sequence shown here is derived from an EMBL/GenBank/DDBJ whole genome shotgun (WGS) entry which is preliminary data.</text>
</comment>
<keyword evidence="10" id="KW-1185">Reference proteome</keyword>
<keyword evidence="5 7" id="KW-1133">Transmembrane helix</keyword>
<evidence type="ECO:0000256" key="4">
    <source>
        <dbReference type="ARBA" id="ARBA00022692"/>
    </source>
</evidence>
<dbReference type="Pfam" id="PF03825">
    <property type="entry name" value="Nuc_H_symport"/>
    <property type="match status" value="1"/>
</dbReference>
<dbReference type="Gene3D" id="1.20.1250.20">
    <property type="entry name" value="MFS general substrate transporter like domains"/>
    <property type="match status" value="1"/>
</dbReference>
<comment type="subcellular location">
    <subcellularLocation>
        <location evidence="1">Cell membrane</location>
        <topology evidence="1">Multi-pass membrane protein</topology>
    </subcellularLocation>
</comment>
<reference evidence="9 10" key="1">
    <citation type="submission" date="2020-08" db="EMBL/GenBank/DDBJ databases">
        <title>The genome sequence of type strain Novosphingobium flavum NBRC 111647.</title>
        <authorList>
            <person name="Liu Y."/>
        </authorList>
    </citation>
    <scope>NUCLEOTIDE SEQUENCE [LARGE SCALE GENOMIC DNA]</scope>
    <source>
        <strain evidence="9 10">NBRC 111647</strain>
    </source>
</reference>
<evidence type="ECO:0000313" key="10">
    <source>
        <dbReference type="Proteomes" id="UP000566813"/>
    </source>
</evidence>
<name>A0A7X1KMK0_9SPHN</name>
<evidence type="ECO:0000256" key="1">
    <source>
        <dbReference type="ARBA" id="ARBA00004651"/>
    </source>
</evidence>